<protein>
    <submittedName>
        <fullName evidence="1">Uncharacterized protein</fullName>
    </submittedName>
</protein>
<dbReference type="RefSeq" id="WP_015539920.1">
    <property type="nucleotide sequence ID" value="NZ_CABMMS010000002.1"/>
</dbReference>
<accession>A0A369M5I6</accession>
<reference evidence="1 2" key="1">
    <citation type="journal article" date="2018" name="Elife">
        <title>Discovery and characterization of a prevalent human gut bacterial enzyme sufficient for the inactivation of a family of plant toxins.</title>
        <authorList>
            <person name="Koppel N."/>
            <person name="Bisanz J.E."/>
            <person name="Pandelia M.E."/>
            <person name="Turnbaugh P.J."/>
            <person name="Balskus E.P."/>
        </authorList>
    </citation>
    <scope>NUCLEOTIDE SEQUENCE [LARGE SCALE GENOMIC DNA]</scope>
    <source>
        <strain evidence="1 2">3C</strain>
    </source>
</reference>
<comment type="caution">
    <text evidence="1">The sequence shown here is derived from an EMBL/GenBank/DDBJ whole genome shotgun (WGS) entry which is preliminary data.</text>
</comment>
<name>A0A369M5I6_9ACTN</name>
<dbReference type="GeneID" id="78358633"/>
<evidence type="ECO:0000313" key="2">
    <source>
        <dbReference type="Proteomes" id="UP000254000"/>
    </source>
</evidence>
<dbReference type="OrthoDB" id="3172689at2"/>
<keyword evidence="2" id="KW-1185">Reference proteome</keyword>
<dbReference type="EMBL" id="PPTS01000002">
    <property type="protein sequence ID" value="RDB66139.1"/>
    <property type="molecule type" value="Genomic_DNA"/>
</dbReference>
<dbReference type="AlphaFoldDB" id="A0A369M5I6"/>
<sequence length="180" mass="19680">MDYQELKEGIDQAPLASRATLERLLLYVSAGPGVSPDYAPYLEGAASYHDFFNAVYTDDAQKGTSVWAGWAALKRKSWIGRFEPDLAVENLRLKGDGLPVQFGTGLFLAPTGSRDNIANLYVFQRGAFNVEAAEFVTSIGGTFSCAGYDFAGIYGVYKYRGSVILEQWEAERAPVPTKKG</sequence>
<evidence type="ECO:0000313" key="1">
    <source>
        <dbReference type="EMBL" id="RDB66139.1"/>
    </source>
</evidence>
<gene>
    <name evidence="1" type="ORF">C1877_02740</name>
</gene>
<proteinExistence type="predicted"/>
<organism evidence="1 2">
    <name type="scientific">Gordonibacter pamelaeae</name>
    <dbReference type="NCBI Taxonomy" id="471189"/>
    <lineage>
        <taxon>Bacteria</taxon>
        <taxon>Bacillati</taxon>
        <taxon>Actinomycetota</taxon>
        <taxon>Coriobacteriia</taxon>
        <taxon>Eggerthellales</taxon>
        <taxon>Eggerthellaceae</taxon>
        <taxon>Gordonibacter</taxon>
    </lineage>
</organism>
<dbReference type="Proteomes" id="UP000254000">
    <property type="component" value="Unassembled WGS sequence"/>
</dbReference>